<reference evidence="2" key="1">
    <citation type="submission" date="2014-09" db="EMBL/GenBank/DDBJ databases">
        <authorList>
            <person name="Magalhaes I.L.F."/>
            <person name="Oliveira U."/>
            <person name="Santos F.R."/>
            <person name="Vidigal T.H.D.A."/>
            <person name="Brescovit A.D."/>
            <person name="Santos A.J."/>
        </authorList>
    </citation>
    <scope>NUCLEOTIDE SEQUENCE</scope>
    <source>
        <tissue evidence="2">Shoot tissue taken approximately 20 cm above the soil surface</tissue>
    </source>
</reference>
<feature type="region of interest" description="Disordered" evidence="1">
    <location>
        <begin position="1"/>
        <end position="128"/>
    </location>
</feature>
<sequence length="170" mass="18587">MRKKKRRIRLHRAPAGSAWAPQIRPPPALGRPPSPPRSEVEGEPMPVASAASSRRRGRAPRGADARRIRRLVAPTRERRSAGRERRFGGELDAAASARERRSAGVRSAAFARLARPAPHPSSRSGLGGGWGHARCGVWWKSKVPTDASTGRSKGERGVEYEFYTVIATKN</sequence>
<feature type="compositionally biased region" description="Basic and acidic residues" evidence="1">
    <location>
        <begin position="75"/>
        <end position="89"/>
    </location>
</feature>
<evidence type="ECO:0000256" key="1">
    <source>
        <dbReference type="SAM" id="MobiDB-lite"/>
    </source>
</evidence>
<accession>A0A0A9CRW4</accession>
<reference evidence="2" key="2">
    <citation type="journal article" date="2015" name="Data Brief">
        <title>Shoot transcriptome of the giant reed, Arundo donax.</title>
        <authorList>
            <person name="Barrero R.A."/>
            <person name="Guerrero F.D."/>
            <person name="Moolhuijzen P."/>
            <person name="Goolsby J.A."/>
            <person name="Tidwell J."/>
            <person name="Bellgard S.E."/>
            <person name="Bellgard M.I."/>
        </authorList>
    </citation>
    <scope>NUCLEOTIDE SEQUENCE</scope>
    <source>
        <tissue evidence="2">Shoot tissue taken approximately 20 cm above the soil surface</tissue>
    </source>
</reference>
<organism evidence="2">
    <name type="scientific">Arundo donax</name>
    <name type="common">Giant reed</name>
    <name type="synonym">Donax arundinaceus</name>
    <dbReference type="NCBI Taxonomy" id="35708"/>
    <lineage>
        <taxon>Eukaryota</taxon>
        <taxon>Viridiplantae</taxon>
        <taxon>Streptophyta</taxon>
        <taxon>Embryophyta</taxon>
        <taxon>Tracheophyta</taxon>
        <taxon>Spermatophyta</taxon>
        <taxon>Magnoliopsida</taxon>
        <taxon>Liliopsida</taxon>
        <taxon>Poales</taxon>
        <taxon>Poaceae</taxon>
        <taxon>PACMAD clade</taxon>
        <taxon>Arundinoideae</taxon>
        <taxon>Arundineae</taxon>
        <taxon>Arundo</taxon>
    </lineage>
</organism>
<protein>
    <submittedName>
        <fullName evidence="2">Uncharacterized protein</fullName>
    </submittedName>
</protein>
<evidence type="ECO:0000313" key="2">
    <source>
        <dbReference type="EMBL" id="JAD76095.1"/>
    </source>
</evidence>
<name>A0A0A9CRW4_ARUDO</name>
<proteinExistence type="predicted"/>
<dbReference type="AlphaFoldDB" id="A0A0A9CRW4"/>
<feature type="compositionally biased region" description="Pro residues" evidence="1">
    <location>
        <begin position="23"/>
        <end position="36"/>
    </location>
</feature>
<dbReference type="EMBL" id="GBRH01221800">
    <property type="protein sequence ID" value="JAD76095.1"/>
    <property type="molecule type" value="Transcribed_RNA"/>
</dbReference>
<feature type="compositionally biased region" description="Basic residues" evidence="1">
    <location>
        <begin position="1"/>
        <end position="12"/>
    </location>
</feature>